<proteinExistence type="predicted"/>
<gene>
    <name evidence="1" type="ORF">FAZ21_05335</name>
</gene>
<evidence type="ECO:0000313" key="1">
    <source>
        <dbReference type="EMBL" id="TJZ76200.1"/>
    </source>
</evidence>
<dbReference type="RefSeq" id="WP_136772250.1">
    <property type="nucleotide sequence ID" value="NZ_CP156074.1"/>
</dbReference>
<dbReference type="Proteomes" id="UP000310016">
    <property type="component" value="Unassembled WGS sequence"/>
</dbReference>
<sequence length="85" mass="9668">MPECYIEDGVVVCIACFTECFLFGKPLIGLAEDELISLLGQPDEIGESLWVSEERLQTPYEYFSFGIQIWFENEKTVSAFCNAED</sequence>
<name>A0A4U0Q600_9NEIS</name>
<dbReference type="AlphaFoldDB" id="A0A4U0Q600"/>
<keyword evidence="2" id="KW-1185">Reference proteome</keyword>
<dbReference type="OrthoDB" id="8605575at2"/>
<dbReference type="EMBL" id="SUMF01000003">
    <property type="protein sequence ID" value="TJZ76200.1"/>
    <property type="molecule type" value="Genomic_DNA"/>
</dbReference>
<evidence type="ECO:0000313" key="2">
    <source>
        <dbReference type="Proteomes" id="UP000310016"/>
    </source>
</evidence>
<accession>A0A4U0Q600</accession>
<protein>
    <submittedName>
        <fullName evidence="1">Uncharacterized protein</fullName>
    </submittedName>
</protein>
<comment type="caution">
    <text evidence="1">The sequence shown here is derived from an EMBL/GenBank/DDBJ whole genome shotgun (WGS) entry which is preliminary data.</text>
</comment>
<reference evidence="1 2" key="1">
    <citation type="submission" date="2019-04" db="EMBL/GenBank/DDBJ databases">
        <title>Chitiniphilus eburnea sp. nov., a novel chitinolytic bacterium isolated from aquaculture sludge.</title>
        <authorList>
            <person name="Sheng M."/>
        </authorList>
    </citation>
    <scope>NUCLEOTIDE SEQUENCE [LARGE SCALE GENOMIC DNA]</scope>
    <source>
        <strain evidence="1 2">HX-2-15</strain>
    </source>
</reference>
<organism evidence="1 2">
    <name type="scientific">Chitiniphilus eburneus</name>
    <dbReference type="NCBI Taxonomy" id="2571148"/>
    <lineage>
        <taxon>Bacteria</taxon>
        <taxon>Pseudomonadati</taxon>
        <taxon>Pseudomonadota</taxon>
        <taxon>Betaproteobacteria</taxon>
        <taxon>Neisseriales</taxon>
        <taxon>Chitinibacteraceae</taxon>
        <taxon>Chitiniphilus</taxon>
    </lineage>
</organism>